<accession>A0A7W5VB14</accession>
<evidence type="ECO:0000313" key="2">
    <source>
        <dbReference type="EMBL" id="MBB3731486.1"/>
    </source>
</evidence>
<reference evidence="2 3" key="1">
    <citation type="submission" date="2020-08" db="EMBL/GenBank/DDBJ databases">
        <title>Sequencing the genomes of 1000 actinobacteria strains.</title>
        <authorList>
            <person name="Klenk H.-P."/>
        </authorList>
    </citation>
    <scope>NUCLEOTIDE SEQUENCE [LARGE SCALE GENOMIC DNA]</scope>
    <source>
        <strain evidence="2 3">DSM 44320</strain>
    </source>
</reference>
<dbReference type="Proteomes" id="UP000579945">
    <property type="component" value="Unassembled WGS sequence"/>
</dbReference>
<evidence type="ECO:0000313" key="3">
    <source>
        <dbReference type="Proteomes" id="UP000579945"/>
    </source>
</evidence>
<comment type="caution">
    <text evidence="2">The sequence shown here is derived from an EMBL/GenBank/DDBJ whole genome shotgun (WGS) entry which is preliminary data.</text>
</comment>
<dbReference type="GeneID" id="95393578"/>
<sequence length="64" mass="7477">MAKTPKSAPKPSATARTHRERRRSLLLQLRLAVQKDKADRAERHAGLKRQPRQGRPRDRRASRR</sequence>
<proteinExistence type="predicted"/>
<protein>
    <submittedName>
        <fullName evidence="2">Uncharacterized protein</fullName>
    </submittedName>
</protein>
<feature type="region of interest" description="Disordered" evidence="1">
    <location>
        <begin position="1"/>
        <end position="64"/>
    </location>
</feature>
<evidence type="ECO:0000256" key="1">
    <source>
        <dbReference type="SAM" id="MobiDB-lite"/>
    </source>
</evidence>
<dbReference type="RefSeq" id="WP_183657573.1">
    <property type="nucleotide sequence ID" value="NZ_BAAAXX010000031.1"/>
</dbReference>
<keyword evidence="3" id="KW-1185">Reference proteome</keyword>
<gene>
    <name evidence="2" type="ORF">FHR33_007346</name>
</gene>
<dbReference type="EMBL" id="JACIBV010000001">
    <property type="protein sequence ID" value="MBB3731486.1"/>
    <property type="molecule type" value="Genomic_DNA"/>
</dbReference>
<feature type="compositionally biased region" description="Basic and acidic residues" evidence="1">
    <location>
        <begin position="33"/>
        <end position="45"/>
    </location>
</feature>
<feature type="compositionally biased region" description="Basic residues" evidence="1">
    <location>
        <begin position="46"/>
        <end position="64"/>
    </location>
</feature>
<name>A0A7W5VB14_9ACTN</name>
<dbReference type="AlphaFoldDB" id="A0A7W5VB14"/>
<organism evidence="2 3">
    <name type="scientific">Nonomuraea dietziae</name>
    <dbReference type="NCBI Taxonomy" id="65515"/>
    <lineage>
        <taxon>Bacteria</taxon>
        <taxon>Bacillati</taxon>
        <taxon>Actinomycetota</taxon>
        <taxon>Actinomycetes</taxon>
        <taxon>Streptosporangiales</taxon>
        <taxon>Streptosporangiaceae</taxon>
        <taxon>Nonomuraea</taxon>
    </lineage>
</organism>